<evidence type="ECO:0000313" key="1">
    <source>
        <dbReference type="EMBL" id="CAI5788666.1"/>
    </source>
</evidence>
<dbReference type="AlphaFoldDB" id="A0AA35PH12"/>
<reference evidence="1" key="1">
    <citation type="submission" date="2022-12" db="EMBL/GenBank/DDBJ databases">
        <authorList>
            <person name="Alioto T."/>
            <person name="Alioto T."/>
            <person name="Gomez Garrido J."/>
        </authorList>
    </citation>
    <scope>NUCLEOTIDE SEQUENCE</scope>
</reference>
<name>A0AA35PH12_9SAUR</name>
<proteinExistence type="predicted"/>
<protein>
    <submittedName>
        <fullName evidence="1">Uncharacterized protein</fullName>
    </submittedName>
</protein>
<organism evidence="1 2">
    <name type="scientific">Podarcis lilfordi</name>
    <name type="common">Lilford's wall lizard</name>
    <dbReference type="NCBI Taxonomy" id="74358"/>
    <lineage>
        <taxon>Eukaryota</taxon>
        <taxon>Metazoa</taxon>
        <taxon>Chordata</taxon>
        <taxon>Craniata</taxon>
        <taxon>Vertebrata</taxon>
        <taxon>Euteleostomi</taxon>
        <taxon>Lepidosauria</taxon>
        <taxon>Squamata</taxon>
        <taxon>Bifurcata</taxon>
        <taxon>Unidentata</taxon>
        <taxon>Episquamata</taxon>
        <taxon>Laterata</taxon>
        <taxon>Lacertibaenia</taxon>
        <taxon>Lacertidae</taxon>
        <taxon>Podarcis</taxon>
    </lineage>
</organism>
<sequence length="51" mass="6064">MQLTEVRNGEIQTSFSHVLLLRDRRLGLPYERMELQLVDRGRKKFCRSSLS</sequence>
<dbReference type="Proteomes" id="UP001178461">
    <property type="component" value="Chromosome 12"/>
</dbReference>
<dbReference type="EMBL" id="OX395137">
    <property type="protein sequence ID" value="CAI5788666.1"/>
    <property type="molecule type" value="Genomic_DNA"/>
</dbReference>
<keyword evidence="2" id="KW-1185">Reference proteome</keyword>
<gene>
    <name evidence="1" type="ORF">PODLI_1B035613</name>
</gene>
<accession>A0AA35PH12</accession>
<evidence type="ECO:0000313" key="2">
    <source>
        <dbReference type="Proteomes" id="UP001178461"/>
    </source>
</evidence>